<evidence type="ECO:0000313" key="5">
    <source>
        <dbReference type="EMBL" id="MQY46678.1"/>
    </source>
</evidence>
<evidence type="ECO:0000256" key="1">
    <source>
        <dbReference type="ARBA" id="ARBA00004418"/>
    </source>
</evidence>
<organism evidence="5 6">
    <name type="scientific">Endobacterium cereale</name>
    <dbReference type="NCBI Taxonomy" id="2663029"/>
    <lineage>
        <taxon>Bacteria</taxon>
        <taxon>Pseudomonadati</taxon>
        <taxon>Pseudomonadota</taxon>
        <taxon>Alphaproteobacteria</taxon>
        <taxon>Hyphomicrobiales</taxon>
        <taxon>Rhizobiaceae</taxon>
        <taxon>Endobacterium</taxon>
    </lineage>
</organism>
<dbReference type="Proteomes" id="UP000435138">
    <property type="component" value="Unassembled WGS sequence"/>
</dbReference>
<feature type="chain" id="PRO_5025680448" evidence="4">
    <location>
        <begin position="26"/>
        <end position="431"/>
    </location>
</feature>
<accession>A0A6A8A9T0</accession>
<dbReference type="InterPro" id="IPR006059">
    <property type="entry name" value="SBP"/>
</dbReference>
<dbReference type="RefSeq" id="WP_153354171.1">
    <property type="nucleotide sequence ID" value="NZ_JAYKOO010000010.1"/>
</dbReference>
<dbReference type="InterPro" id="IPR050490">
    <property type="entry name" value="Bact_solute-bd_prot1"/>
</dbReference>
<dbReference type="PANTHER" id="PTHR43649">
    <property type="entry name" value="ARABINOSE-BINDING PROTEIN-RELATED"/>
    <property type="match status" value="1"/>
</dbReference>
<dbReference type="PROSITE" id="PS51318">
    <property type="entry name" value="TAT"/>
    <property type="match status" value="1"/>
</dbReference>
<dbReference type="Gene3D" id="3.40.190.10">
    <property type="entry name" value="Periplasmic binding protein-like II"/>
    <property type="match status" value="2"/>
</dbReference>
<name>A0A6A8A9T0_9HYPH</name>
<proteinExistence type="inferred from homology"/>
<evidence type="ECO:0000256" key="2">
    <source>
        <dbReference type="ARBA" id="ARBA00008520"/>
    </source>
</evidence>
<dbReference type="Pfam" id="PF13416">
    <property type="entry name" value="SBP_bac_8"/>
    <property type="match status" value="1"/>
</dbReference>
<evidence type="ECO:0000313" key="6">
    <source>
        <dbReference type="Proteomes" id="UP000435138"/>
    </source>
</evidence>
<evidence type="ECO:0000256" key="4">
    <source>
        <dbReference type="SAM" id="SignalP"/>
    </source>
</evidence>
<dbReference type="EMBL" id="WIXI01000042">
    <property type="protein sequence ID" value="MQY46678.1"/>
    <property type="molecule type" value="Genomic_DNA"/>
</dbReference>
<dbReference type="AlphaFoldDB" id="A0A6A8A9T0"/>
<feature type="signal peptide" evidence="4">
    <location>
        <begin position="1"/>
        <end position="25"/>
    </location>
</feature>
<dbReference type="GO" id="GO:0042597">
    <property type="term" value="C:periplasmic space"/>
    <property type="evidence" value="ECO:0007669"/>
    <property type="project" value="UniProtKB-SubCell"/>
</dbReference>
<protein>
    <submittedName>
        <fullName evidence="5">Extracellular solute-binding protein</fullName>
    </submittedName>
</protein>
<comment type="caution">
    <text evidence="5">The sequence shown here is derived from an EMBL/GenBank/DDBJ whole genome shotgun (WGS) entry which is preliminary data.</text>
</comment>
<comment type="similarity">
    <text evidence="2">Belongs to the bacterial solute-binding protein 1 family.</text>
</comment>
<dbReference type="InterPro" id="IPR006311">
    <property type="entry name" value="TAT_signal"/>
</dbReference>
<keyword evidence="3" id="KW-0574">Periplasm</keyword>
<keyword evidence="4" id="KW-0732">Signal</keyword>
<evidence type="ECO:0000256" key="3">
    <source>
        <dbReference type="ARBA" id="ARBA00022764"/>
    </source>
</evidence>
<reference evidence="5 6" key="1">
    <citation type="submission" date="2019-11" db="EMBL/GenBank/DDBJ databases">
        <title>Genome analysis of Rhizobacterium cereale a novel genus and species isolated from maize roots in North Spain.</title>
        <authorList>
            <person name="Menendez E."/>
            <person name="Flores-Felix J.D."/>
            <person name="Ramirez-Bahena M.-H."/>
            <person name="Igual J.M."/>
            <person name="Garcia-Fraile P."/>
            <person name="Peix A."/>
            <person name="Velazquez E."/>
        </authorList>
    </citation>
    <scope>NUCLEOTIDE SEQUENCE [LARGE SCALE GENOMIC DNA]</scope>
    <source>
        <strain evidence="5 6">RZME27</strain>
    </source>
</reference>
<keyword evidence="6" id="KW-1185">Reference proteome</keyword>
<dbReference type="SUPFAM" id="SSF53850">
    <property type="entry name" value="Periplasmic binding protein-like II"/>
    <property type="match status" value="1"/>
</dbReference>
<dbReference type="PANTHER" id="PTHR43649:SF11">
    <property type="entry name" value="ABC TRANSPORTER SUBSTRATE-BINDING PROTEIN YESO-RELATED"/>
    <property type="match status" value="1"/>
</dbReference>
<comment type="subcellular location">
    <subcellularLocation>
        <location evidence="1">Periplasm</location>
    </subcellularLocation>
</comment>
<gene>
    <name evidence="5" type="ORF">GAO09_11590</name>
</gene>
<sequence>MNMSHFGRRRFIGAGLAAMTLPLLAGTRASAQDAANIRMIWWGGDERARRTNAAIDLFKKANPQTAIQAEFMGWDDYWARLATQVAGGNAPDFIQMDYRYMFEYARRGAIRPLDEYLGNQLKLEDFGKVNLDSCSVDGKLYGGNVGVNAFALVFDAKAWGEAGATPPDLKTTWDGFAEKCAAFMKGNKNKRVSATADGSGQETLFEIWLRTQGKALYNPDGTLAYDAADAGRWFAYWAEMRKAGSCVAADVQALHKQSPETTPIVNGRSAIDFVHSNQFEGCQKLVQFELTATGTPVQDGGKPGQYLKPSQLFAISAASKNPAATARLINFLIAEPEGAKLLGLDRGVPASPAIRDAIAADLNPNARKVVDLISSITPLVGALPPAPPRGAGEINEVQIRISQEAAFEAVTPEQAGANLVDEATAILKRAG</sequence>